<reference evidence="2 3" key="1">
    <citation type="submission" date="2019-02" db="EMBL/GenBank/DDBJ databases">
        <title>Draft genome sequences of novel Actinobacteria.</title>
        <authorList>
            <person name="Sahin N."/>
            <person name="Ay H."/>
            <person name="Saygin H."/>
        </authorList>
    </citation>
    <scope>NUCLEOTIDE SEQUENCE [LARGE SCALE GENOMIC DNA]</scope>
    <source>
        <strain evidence="2 3">JCM 30529</strain>
    </source>
</reference>
<dbReference type="SUPFAM" id="SSF51569">
    <property type="entry name" value="Aldolase"/>
    <property type="match status" value="1"/>
</dbReference>
<dbReference type="Pfam" id="PF03102">
    <property type="entry name" value="NeuB"/>
    <property type="match status" value="1"/>
</dbReference>
<gene>
    <name evidence="2" type="ORF">E1091_08035</name>
</gene>
<dbReference type="Pfam" id="PF08666">
    <property type="entry name" value="SAF"/>
    <property type="match status" value="1"/>
</dbReference>
<dbReference type="Gene3D" id="3.90.1210.10">
    <property type="entry name" value="Antifreeze-like/N-acetylneuraminic acid synthase C-terminal domain"/>
    <property type="match status" value="1"/>
</dbReference>
<dbReference type="Proteomes" id="UP000295626">
    <property type="component" value="Unassembled WGS sequence"/>
</dbReference>
<name>A0ABY2DHZ5_9ACTN</name>
<dbReference type="PROSITE" id="PS50844">
    <property type="entry name" value="AFP_LIKE"/>
    <property type="match status" value="1"/>
</dbReference>
<dbReference type="CDD" id="cd11615">
    <property type="entry name" value="SAF_NeuB_like"/>
    <property type="match status" value="1"/>
</dbReference>
<evidence type="ECO:0000259" key="1">
    <source>
        <dbReference type="PROSITE" id="PS50844"/>
    </source>
</evidence>
<evidence type="ECO:0000313" key="2">
    <source>
        <dbReference type="EMBL" id="TDB97988.1"/>
    </source>
</evidence>
<feature type="domain" description="AFP-like" evidence="1">
    <location>
        <begin position="292"/>
        <end position="348"/>
    </location>
</feature>
<keyword evidence="3" id="KW-1185">Reference proteome</keyword>
<proteinExistence type="predicted"/>
<accession>A0ABY2DHZ5</accession>
<dbReference type="InterPro" id="IPR006190">
    <property type="entry name" value="SAF_AFP_Neu5Ac"/>
</dbReference>
<protein>
    <submittedName>
        <fullName evidence="2">N-acetylneuraminate synthase</fullName>
    </submittedName>
</protein>
<organism evidence="2 3">
    <name type="scientific">Micromonospora fluostatini</name>
    <dbReference type="NCBI Taxonomy" id="1629071"/>
    <lineage>
        <taxon>Bacteria</taxon>
        <taxon>Bacillati</taxon>
        <taxon>Actinomycetota</taxon>
        <taxon>Actinomycetes</taxon>
        <taxon>Micromonosporales</taxon>
        <taxon>Micromonosporaceae</taxon>
        <taxon>Micromonospora</taxon>
    </lineage>
</organism>
<dbReference type="InterPro" id="IPR051690">
    <property type="entry name" value="PseI-like"/>
</dbReference>
<dbReference type="InterPro" id="IPR036732">
    <property type="entry name" value="AFP_Neu5c_C_sf"/>
</dbReference>
<dbReference type="InterPro" id="IPR013785">
    <property type="entry name" value="Aldolase_TIM"/>
</dbReference>
<dbReference type="EMBL" id="SMKE01000214">
    <property type="protein sequence ID" value="TDB97988.1"/>
    <property type="molecule type" value="Genomic_DNA"/>
</dbReference>
<comment type="caution">
    <text evidence="2">The sequence shown here is derived from an EMBL/GenBank/DDBJ whole genome shotgun (WGS) entry which is preliminary data.</text>
</comment>
<dbReference type="InterPro" id="IPR013132">
    <property type="entry name" value="PseI/NeuA/B-like_N"/>
</dbReference>
<dbReference type="PANTHER" id="PTHR42966:SF1">
    <property type="entry name" value="SIALIC ACID SYNTHASE"/>
    <property type="match status" value="1"/>
</dbReference>
<sequence length="348" mass="36849">MRTLTIGGREISDTTDAYVIAEIGHNHEGDLATAETLVRAAARAGATAAKLQKRDNPNLYVSSMYDMPYPGVNSYGATYGEHRTALELGLEEYTHLAKVAAAVGIDFIATAFDVASVDFLAQLGVPAIKIASADLTNTPLLAYAAKVGVPLIVSTGAADLADVVRAVETIVPINANLALLQCTAIYPAVPADLHLAVITTLRETFPDLVIGFSGHDTGTAASSIAYALGARVVEKHFTLDRRGPGSDQHFSLEPPDLERLVQDLRVTRESLGTGEKRRLPAELPALHKMGKKLVAARDLPAGHLLTGADIAIKSPGDGLPPYLLGDLVGRRVRAPMAADESFRSDSTR</sequence>
<dbReference type="SUPFAM" id="SSF51269">
    <property type="entry name" value="AFP III-like domain"/>
    <property type="match status" value="1"/>
</dbReference>
<dbReference type="InterPro" id="IPR013974">
    <property type="entry name" value="SAF"/>
</dbReference>
<dbReference type="PANTHER" id="PTHR42966">
    <property type="entry name" value="N-ACETYLNEURAMINATE SYNTHASE"/>
    <property type="match status" value="1"/>
</dbReference>
<dbReference type="Gene3D" id="3.20.20.70">
    <property type="entry name" value="Aldolase class I"/>
    <property type="match status" value="1"/>
</dbReference>
<dbReference type="InterPro" id="IPR057736">
    <property type="entry name" value="SAF_PseI/NeuA/NeuB"/>
</dbReference>
<evidence type="ECO:0000313" key="3">
    <source>
        <dbReference type="Proteomes" id="UP000295626"/>
    </source>
</evidence>
<dbReference type="SMART" id="SM00858">
    <property type="entry name" value="SAF"/>
    <property type="match status" value="1"/>
</dbReference>